<sequence>MNNVIPLRDRVAAATPAVRGAVIPVVRGRGQKVAPGAIRAALRPSCLLNPDTGRLECRWDLSGCQGGADASQLLCSKCAGTAADWR</sequence>
<evidence type="ECO:0000313" key="2">
    <source>
        <dbReference type="Proteomes" id="UP000237682"/>
    </source>
</evidence>
<dbReference type="EMBL" id="PUEJ01000004">
    <property type="protein sequence ID" value="PRH87559.1"/>
    <property type="molecule type" value="Genomic_DNA"/>
</dbReference>
<protein>
    <submittedName>
        <fullName evidence="1">Uncharacterized protein</fullName>
    </submittedName>
</protein>
<gene>
    <name evidence="1" type="ORF">C5L14_13240</name>
</gene>
<evidence type="ECO:0000313" key="1">
    <source>
        <dbReference type="EMBL" id="PRH87559.1"/>
    </source>
</evidence>
<name>A0A2S9QDY3_9HYPH</name>
<organism evidence="1 2">
    <name type="scientific">Labrys okinawensis</name>
    <dbReference type="NCBI Taxonomy" id="346911"/>
    <lineage>
        <taxon>Bacteria</taxon>
        <taxon>Pseudomonadati</taxon>
        <taxon>Pseudomonadota</taxon>
        <taxon>Alphaproteobacteria</taxon>
        <taxon>Hyphomicrobiales</taxon>
        <taxon>Xanthobacteraceae</taxon>
        <taxon>Labrys</taxon>
    </lineage>
</organism>
<accession>A0A2S9QDY3</accession>
<reference evidence="1 2" key="1">
    <citation type="submission" date="2018-02" db="EMBL/GenBank/DDBJ databases">
        <title>Whole genome sequencing of endophytic bacterium.</title>
        <authorList>
            <person name="Eedara R."/>
            <person name="Podile A.R."/>
        </authorList>
    </citation>
    <scope>NUCLEOTIDE SEQUENCE [LARGE SCALE GENOMIC DNA]</scope>
    <source>
        <strain evidence="1 2">RP1T</strain>
    </source>
</reference>
<comment type="caution">
    <text evidence="1">The sequence shown here is derived from an EMBL/GenBank/DDBJ whole genome shotgun (WGS) entry which is preliminary data.</text>
</comment>
<dbReference type="Proteomes" id="UP000237682">
    <property type="component" value="Unassembled WGS sequence"/>
</dbReference>
<keyword evidence="2" id="KW-1185">Reference proteome</keyword>
<proteinExistence type="predicted"/>
<dbReference type="AlphaFoldDB" id="A0A2S9QDY3"/>